<dbReference type="OrthoDB" id="2418081at2759"/>
<protein>
    <submittedName>
        <fullName evidence="1">Uncharacterized protein</fullName>
    </submittedName>
</protein>
<dbReference type="Gene3D" id="3.40.50.1820">
    <property type="entry name" value="alpha/beta hydrolase"/>
    <property type="match status" value="1"/>
</dbReference>
<gene>
    <name evidence="1" type="ORF">G7Y89_g8982</name>
</gene>
<dbReference type="SUPFAM" id="SSF53474">
    <property type="entry name" value="alpha/beta-Hydrolases"/>
    <property type="match status" value="1"/>
</dbReference>
<dbReference type="EMBL" id="JAAMPI010000712">
    <property type="protein sequence ID" value="KAF4629165.1"/>
    <property type="molecule type" value="Genomic_DNA"/>
</dbReference>
<proteinExistence type="predicted"/>
<dbReference type="AlphaFoldDB" id="A0A8H4RFJ0"/>
<keyword evidence="2" id="KW-1185">Reference proteome</keyword>
<dbReference type="Proteomes" id="UP000566819">
    <property type="component" value="Unassembled WGS sequence"/>
</dbReference>
<comment type="caution">
    <text evidence="1">The sequence shown here is derived from an EMBL/GenBank/DDBJ whole genome shotgun (WGS) entry which is preliminary data.</text>
</comment>
<dbReference type="InterPro" id="IPR029058">
    <property type="entry name" value="AB_hydrolase_fold"/>
</dbReference>
<accession>A0A8H4RFJ0</accession>
<organism evidence="1 2">
    <name type="scientific">Cudoniella acicularis</name>
    <dbReference type="NCBI Taxonomy" id="354080"/>
    <lineage>
        <taxon>Eukaryota</taxon>
        <taxon>Fungi</taxon>
        <taxon>Dikarya</taxon>
        <taxon>Ascomycota</taxon>
        <taxon>Pezizomycotina</taxon>
        <taxon>Leotiomycetes</taxon>
        <taxon>Helotiales</taxon>
        <taxon>Tricladiaceae</taxon>
        <taxon>Cudoniella</taxon>
    </lineage>
</organism>
<evidence type="ECO:0000313" key="2">
    <source>
        <dbReference type="Proteomes" id="UP000566819"/>
    </source>
</evidence>
<sequence length="130" mass="14695">MSLHVLLNYTSDEAPKGAAFGGYIDMSGWLPCAADLYDTVWSPSLQDDDPFSTSERTKLPQERVDLHVRQISAANFIRDIIDHPPLENNHSPPFVRTPILLVHGERDEIVRMKLGEQARDIMAKLELNVK</sequence>
<evidence type="ECO:0000313" key="1">
    <source>
        <dbReference type="EMBL" id="KAF4629165.1"/>
    </source>
</evidence>
<name>A0A8H4RFJ0_9HELO</name>
<reference evidence="1 2" key="1">
    <citation type="submission" date="2020-03" db="EMBL/GenBank/DDBJ databases">
        <title>Draft Genome Sequence of Cudoniella acicularis.</title>
        <authorList>
            <person name="Buettner E."/>
            <person name="Kellner H."/>
        </authorList>
    </citation>
    <scope>NUCLEOTIDE SEQUENCE [LARGE SCALE GENOMIC DNA]</scope>
    <source>
        <strain evidence="1 2">DSM 108380</strain>
    </source>
</reference>